<gene>
    <name evidence="1" type="ORF">K488DRAFT_82590</name>
</gene>
<sequence length="495" mass="55680">MITPRFSCSQTDACVVTSIYCPSVRASEIEIHVDDTLLSVHIAPYFLRLNFPGNVVEDDASSAVYDPTTGYLTITLNKVVPGLEFPDLDLLAKLLAPRRLENSAPRGPLVEILSSEEIPETAEEEIVTKTEGLSLDSGQATQEWHEILEAAQNDWQIPQTVPEMAPKPHTLLPKPYGFFDAYTGYFVHVANTENEVNELGSEAENVSPGERRRRRLEQEDAKWDAEHYMADYVDHDVIDELLWWKHPSLRSLDVLPFSEAENLTMLQLPRKEYLPTPSQTRSAYLTLLTILFAYAYDARFTQHDPTPESAWTICVLIPAFSALDSPPYMLPSNAVPVARLLPSQSHQSSSYDIASTLAASYRRSLAYPLYRSWALSESCRSDVASFLIRGTRAVLRCLLEVRALLDAHEVYYVYSRIWLDDFCSWIQSHANDDSLKTLAEAVRNTRMEKAMIGWDLEELEAAARAAAERSSDSDDSSEGEVEQMTPSVLQGLRAH</sequence>
<name>A0ACB8QVP4_9AGAM</name>
<evidence type="ECO:0000313" key="2">
    <source>
        <dbReference type="Proteomes" id="UP000814128"/>
    </source>
</evidence>
<keyword evidence="2" id="KW-1185">Reference proteome</keyword>
<comment type="caution">
    <text evidence="1">The sequence shown here is derived from an EMBL/GenBank/DDBJ whole genome shotgun (WGS) entry which is preliminary data.</text>
</comment>
<reference evidence="1" key="1">
    <citation type="submission" date="2021-02" db="EMBL/GenBank/DDBJ databases">
        <authorList>
            <consortium name="DOE Joint Genome Institute"/>
            <person name="Ahrendt S."/>
            <person name="Looney B.P."/>
            <person name="Miyauchi S."/>
            <person name="Morin E."/>
            <person name="Drula E."/>
            <person name="Courty P.E."/>
            <person name="Chicoki N."/>
            <person name="Fauchery L."/>
            <person name="Kohler A."/>
            <person name="Kuo A."/>
            <person name="Labutti K."/>
            <person name="Pangilinan J."/>
            <person name="Lipzen A."/>
            <person name="Riley R."/>
            <person name="Andreopoulos W."/>
            <person name="He G."/>
            <person name="Johnson J."/>
            <person name="Barry K.W."/>
            <person name="Grigoriev I.V."/>
            <person name="Nagy L."/>
            <person name="Hibbett D."/>
            <person name="Henrissat B."/>
            <person name="Matheny P.B."/>
            <person name="Labbe J."/>
            <person name="Martin F."/>
        </authorList>
    </citation>
    <scope>NUCLEOTIDE SEQUENCE</scope>
    <source>
        <strain evidence="1">EC-137</strain>
    </source>
</reference>
<protein>
    <submittedName>
        <fullName evidence="1">SHQ1-domain-containing protein</fullName>
    </submittedName>
</protein>
<dbReference type="EMBL" id="MU273477">
    <property type="protein sequence ID" value="KAI0035979.1"/>
    <property type="molecule type" value="Genomic_DNA"/>
</dbReference>
<organism evidence="1 2">
    <name type="scientific">Vararia minispora EC-137</name>
    <dbReference type="NCBI Taxonomy" id="1314806"/>
    <lineage>
        <taxon>Eukaryota</taxon>
        <taxon>Fungi</taxon>
        <taxon>Dikarya</taxon>
        <taxon>Basidiomycota</taxon>
        <taxon>Agaricomycotina</taxon>
        <taxon>Agaricomycetes</taxon>
        <taxon>Russulales</taxon>
        <taxon>Lachnocladiaceae</taxon>
        <taxon>Vararia</taxon>
    </lineage>
</organism>
<reference evidence="1" key="2">
    <citation type="journal article" date="2022" name="New Phytol.">
        <title>Evolutionary transition to the ectomycorrhizal habit in the genomes of a hyperdiverse lineage of mushroom-forming fungi.</title>
        <authorList>
            <person name="Looney B."/>
            <person name="Miyauchi S."/>
            <person name="Morin E."/>
            <person name="Drula E."/>
            <person name="Courty P.E."/>
            <person name="Kohler A."/>
            <person name="Kuo A."/>
            <person name="LaButti K."/>
            <person name="Pangilinan J."/>
            <person name="Lipzen A."/>
            <person name="Riley R."/>
            <person name="Andreopoulos W."/>
            <person name="He G."/>
            <person name="Johnson J."/>
            <person name="Nolan M."/>
            <person name="Tritt A."/>
            <person name="Barry K.W."/>
            <person name="Grigoriev I.V."/>
            <person name="Nagy L.G."/>
            <person name="Hibbett D."/>
            <person name="Henrissat B."/>
            <person name="Matheny P.B."/>
            <person name="Labbe J."/>
            <person name="Martin F.M."/>
        </authorList>
    </citation>
    <scope>NUCLEOTIDE SEQUENCE</scope>
    <source>
        <strain evidence="1">EC-137</strain>
    </source>
</reference>
<evidence type="ECO:0000313" key="1">
    <source>
        <dbReference type="EMBL" id="KAI0035979.1"/>
    </source>
</evidence>
<dbReference type="Proteomes" id="UP000814128">
    <property type="component" value="Unassembled WGS sequence"/>
</dbReference>
<proteinExistence type="predicted"/>
<accession>A0ACB8QVP4</accession>